<feature type="chain" id="PRO_5047339871" evidence="1">
    <location>
        <begin position="29"/>
        <end position="147"/>
    </location>
</feature>
<feature type="domain" description="Rhodanese" evidence="2">
    <location>
        <begin position="56"/>
        <end position="141"/>
    </location>
</feature>
<dbReference type="PROSITE" id="PS51257">
    <property type="entry name" value="PROKAR_LIPOPROTEIN"/>
    <property type="match status" value="1"/>
</dbReference>
<dbReference type="PANTHER" id="PTHR44086:SF13">
    <property type="entry name" value="THIOSULFATE SULFURTRANSFERASE PSPE"/>
    <property type="match status" value="1"/>
</dbReference>
<dbReference type="PANTHER" id="PTHR44086">
    <property type="entry name" value="THIOSULFATE SULFURTRANSFERASE RDL2, MITOCHONDRIAL-RELATED"/>
    <property type="match status" value="1"/>
</dbReference>
<proteinExistence type="predicted"/>
<gene>
    <name evidence="3" type="ORF">AAA083_03265</name>
</gene>
<dbReference type="CDD" id="cd00158">
    <property type="entry name" value="RHOD"/>
    <property type="match status" value="1"/>
</dbReference>
<name>A0ABV1JA96_9ACTN</name>
<dbReference type="SUPFAM" id="SSF52821">
    <property type="entry name" value="Rhodanese/Cell cycle control phosphatase"/>
    <property type="match status" value="1"/>
</dbReference>
<dbReference type="PROSITE" id="PS50206">
    <property type="entry name" value="RHODANESE_3"/>
    <property type="match status" value="1"/>
</dbReference>
<dbReference type="InterPro" id="IPR001307">
    <property type="entry name" value="Thiosulphate_STrfase_CS"/>
</dbReference>
<organism evidence="3 4">
    <name type="scientific">Raoultibacter massiliensis</name>
    <dbReference type="NCBI Taxonomy" id="1852371"/>
    <lineage>
        <taxon>Bacteria</taxon>
        <taxon>Bacillati</taxon>
        <taxon>Actinomycetota</taxon>
        <taxon>Coriobacteriia</taxon>
        <taxon>Eggerthellales</taxon>
        <taxon>Eggerthellaceae</taxon>
        <taxon>Raoultibacter</taxon>
    </lineage>
</organism>
<comment type="caution">
    <text evidence="3">The sequence shown here is derived from an EMBL/GenBank/DDBJ whole genome shotgun (WGS) entry which is preliminary data.</text>
</comment>
<keyword evidence="1" id="KW-0732">Signal</keyword>
<dbReference type="InterPro" id="IPR036873">
    <property type="entry name" value="Rhodanese-like_dom_sf"/>
</dbReference>
<dbReference type="Proteomes" id="UP001487305">
    <property type="component" value="Unassembled WGS sequence"/>
</dbReference>
<keyword evidence="4" id="KW-1185">Reference proteome</keyword>
<protein>
    <submittedName>
        <fullName evidence="3">Rhodanese-like domain-containing protein</fullName>
    </submittedName>
</protein>
<evidence type="ECO:0000313" key="3">
    <source>
        <dbReference type="EMBL" id="MEQ3361993.1"/>
    </source>
</evidence>
<dbReference type="SMART" id="SM00450">
    <property type="entry name" value="RHOD"/>
    <property type="match status" value="1"/>
</dbReference>
<dbReference type="Pfam" id="PF00581">
    <property type="entry name" value="Rhodanese"/>
    <property type="match status" value="1"/>
</dbReference>
<feature type="signal peptide" evidence="1">
    <location>
        <begin position="1"/>
        <end position="28"/>
    </location>
</feature>
<dbReference type="Gene3D" id="3.40.250.10">
    <property type="entry name" value="Rhodanese-like domain"/>
    <property type="match status" value="1"/>
</dbReference>
<dbReference type="RefSeq" id="WP_245874256.1">
    <property type="nucleotide sequence ID" value="NZ_DBFADM010000027.1"/>
</dbReference>
<evidence type="ECO:0000259" key="2">
    <source>
        <dbReference type="PROSITE" id="PS50206"/>
    </source>
</evidence>
<dbReference type="InterPro" id="IPR001763">
    <property type="entry name" value="Rhodanese-like_dom"/>
</dbReference>
<accession>A0ABV1JA96</accession>
<reference evidence="3 4" key="1">
    <citation type="submission" date="2024-04" db="EMBL/GenBank/DDBJ databases">
        <title>Human intestinal bacterial collection.</title>
        <authorList>
            <person name="Pauvert C."/>
            <person name="Hitch T.C.A."/>
            <person name="Clavel T."/>
        </authorList>
    </citation>
    <scope>NUCLEOTIDE SEQUENCE [LARGE SCALE GENOMIC DNA]</scope>
    <source>
        <strain evidence="3 4">CLA-KB-H42</strain>
    </source>
</reference>
<dbReference type="PROSITE" id="PS00380">
    <property type="entry name" value="RHODANESE_1"/>
    <property type="match status" value="1"/>
</dbReference>
<sequence>MKKALLMVLGAALFASVLALLGCASDNAAEASGAQGDANAPLFSSITAEEAKRMIDEGGVTIVDVRSESEYTEAHIPGAISIPFDEIGSNKLGVLPDYGERIIVYCRTGVQSKLAVGKLEDIGYTDVYDLGGIRDWSYATERSGPIG</sequence>
<evidence type="ECO:0000256" key="1">
    <source>
        <dbReference type="SAM" id="SignalP"/>
    </source>
</evidence>
<evidence type="ECO:0000313" key="4">
    <source>
        <dbReference type="Proteomes" id="UP001487305"/>
    </source>
</evidence>
<dbReference type="EMBL" id="JBBNOP010000002">
    <property type="protein sequence ID" value="MEQ3361993.1"/>
    <property type="molecule type" value="Genomic_DNA"/>
</dbReference>